<reference evidence="1 2" key="1">
    <citation type="journal article" date="2022" name="bioRxiv">
        <title>The genome of the oomycete Peronosclerospora sorghi, a cosmopolitan pathogen of maize and sorghum, is inflated with dispersed pseudogenes.</title>
        <authorList>
            <person name="Fletcher K."/>
            <person name="Martin F."/>
            <person name="Isakeit T."/>
            <person name="Cavanaugh K."/>
            <person name="Magill C."/>
            <person name="Michelmore R."/>
        </authorList>
    </citation>
    <scope>NUCLEOTIDE SEQUENCE [LARGE SCALE GENOMIC DNA]</scope>
    <source>
        <strain evidence="1">P6</strain>
    </source>
</reference>
<keyword evidence="2" id="KW-1185">Reference proteome</keyword>
<name>A0ACC0VM69_9STRA</name>
<accession>A0ACC0VM69</accession>
<protein>
    <submittedName>
        <fullName evidence="1">Uncharacterized protein</fullName>
    </submittedName>
</protein>
<evidence type="ECO:0000313" key="2">
    <source>
        <dbReference type="Proteomes" id="UP001163321"/>
    </source>
</evidence>
<gene>
    <name evidence="1" type="ORF">PsorP6_016305</name>
</gene>
<dbReference type="EMBL" id="CM047587">
    <property type="protein sequence ID" value="KAI9907412.1"/>
    <property type="molecule type" value="Genomic_DNA"/>
</dbReference>
<comment type="caution">
    <text evidence="1">The sequence shown here is derived from an EMBL/GenBank/DDBJ whole genome shotgun (WGS) entry which is preliminary data.</text>
</comment>
<proteinExistence type="predicted"/>
<sequence length="763" mass="86832">MSLLSPSRREAIRRIRQQLCCLLCGKLFHDAHCLDCKHNFCRACILSHLRSSRSNCPACDLPTRPSEVTRNQFLESLLVAWKAVETELEALEEDAAAALHGTRITVHDTSQALYRAAMGRDTVEPRARTDAQAPRGRVANHKWHIDTHEIRQEWKLDAPYGAAQRDRTRGTGATRHWKKTSSTDLSAGQGRTVGENEENTSKRPRLTNEERTEQANDLFTASLDAMAAMTEEERDEQETKVDDAFVSPSSNHLLATQDLETYMDRISKQREALSQWERAQQERKDRKPSLLELERSLHCRKEFDAFVQERQREAQVQGEHDDLLTQMTQLPLCTSALESPDLLAAFESHTPARDSTNPPEVQMKRWIVSTSLLSRKRLRVSPPERFYSTEGSSLATPVELSQDGIENDTQEDERVERRDEETNKKEMEQGEYEQKAAIPLSLTEDSDHSVDHCERLRKVLTGERQGGTADAVESKERHGSSQVAKLSLSVSIPPAHVQKQNERFRRTNLLKPPVHASKSKQETNATFVFVSSDLTREEVKQVLQATQVLGGKVGHDFDLKRDPNTGHFSTSVTHLITKAVAPIGAIDGAVPHERRCKRTAKYMRGLAEGCFIVDFTWIKASLEARRWVSEDPFEMMGDIYSDASGKPQEARLRRMQTGRRNSIFSLFRFVVLVSETEFEFQFNSVRHLVNNFGGMVMYADKFAKLDPNQRSRRTPVGVVSKSTLPSAAKAKWHEFHIPIVRITWIFDSVSHLEVLPFDDYYPY</sequence>
<evidence type="ECO:0000313" key="1">
    <source>
        <dbReference type="EMBL" id="KAI9907412.1"/>
    </source>
</evidence>
<organism evidence="1 2">
    <name type="scientific">Peronosclerospora sorghi</name>
    <dbReference type="NCBI Taxonomy" id="230839"/>
    <lineage>
        <taxon>Eukaryota</taxon>
        <taxon>Sar</taxon>
        <taxon>Stramenopiles</taxon>
        <taxon>Oomycota</taxon>
        <taxon>Peronosporomycetes</taxon>
        <taxon>Peronosporales</taxon>
        <taxon>Peronosporaceae</taxon>
        <taxon>Peronosclerospora</taxon>
    </lineage>
</organism>
<dbReference type="Proteomes" id="UP001163321">
    <property type="component" value="Chromosome 8"/>
</dbReference>